<evidence type="ECO:0000313" key="3">
    <source>
        <dbReference type="EMBL" id="KAI5611080.1"/>
    </source>
</evidence>
<keyword evidence="4" id="KW-1185">Reference proteome</keyword>
<evidence type="ECO:0000313" key="4">
    <source>
        <dbReference type="Proteomes" id="UP001205998"/>
    </source>
</evidence>
<dbReference type="EMBL" id="MU568740">
    <property type="protein sequence ID" value="KAI5611080.1"/>
    <property type="molecule type" value="Genomic_DNA"/>
</dbReference>
<organism evidence="3 4">
    <name type="scientific">Silurus asotus</name>
    <name type="common">Amur catfish</name>
    <name type="synonym">Parasilurus asotus</name>
    <dbReference type="NCBI Taxonomy" id="30991"/>
    <lineage>
        <taxon>Eukaryota</taxon>
        <taxon>Metazoa</taxon>
        <taxon>Chordata</taxon>
        <taxon>Craniata</taxon>
        <taxon>Vertebrata</taxon>
        <taxon>Euteleostomi</taxon>
        <taxon>Actinopterygii</taxon>
        <taxon>Neopterygii</taxon>
        <taxon>Teleostei</taxon>
        <taxon>Ostariophysi</taxon>
        <taxon>Siluriformes</taxon>
        <taxon>Siluridae</taxon>
        <taxon>Silurus</taxon>
    </lineage>
</organism>
<dbReference type="InterPro" id="IPR001611">
    <property type="entry name" value="Leu-rich_rpt"/>
</dbReference>
<evidence type="ECO:0000256" key="1">
    <source>
        <dbReference type="ARBA" id="ARBA00022614"/>
    </source>
</evidence>
<reference evidence="3" key="1">
    <citation type="submission" date="2018-07" db="EMBL/GenBank/DDBJ databases">
        <title>Comparative genomics of catfishes provides insights into carnivory and benthic adaptation.</title>
        <authorList>
            <person name="Zhang Y."/>
            <person name="Wang D."/>
            <person name="Peng Z."/>
            <person name="Zheng S."/>
            <person name="Shao F."/>
            <person name="Tao W."/>
        </authorList>
    </citation>
    <scope>NUCLEOTIDE SEQUENCE</scope>
    <source>
        <strain evidence="3">Chongqing</strain>
    </source>
</reference>
<dbReference type="AlphaFoldDB" id="A0AAD5FBZ5"/>
<keyword evidence="2" id="KW-0677">Repeat</keyword>
<dbReference type="SUPFAM" id="SSF52047">
    <property type="entry name" value="RNI-like"/>
    <property type="match status" value="1"/>
</dbReference>
<dbReference type="InterPro" id="IPR051261">
    <property type="entry name" value="NLR"/>
</dbReference>
<accession>A0AAD5FBZ5</accession>
<comment type="caution">
    <text evidence="3">The sequence shown here is derived from an EMBL/GenBank/DDBJ whole genome shotgun (WGS) entry which is preliminary data.</text>
</comment>
<sequence length="106" mass="12273">MGYISRRMLRMETPGRRKRGRPRRRFMDVVRKYMQVVSVKDADVEDRLRWCNLTGESCKVLSSVLSSKSSSLRELDLSCNYELKDSGVKLLCAGLENPRCTLEILE</sequence>
<keyword evidence="1" id="KW-0433">Leucine-rich repeat</keyword>
<dbReference type="Gene3D" id="3.80.10.10">
    <property type="entry name" value="Ribonuclease Inhibitor"/>
    <property type="match status" value="1"/>
</dbReference>
<dbReference type="SMART" id="SM00368">
    <property type="entry name" value="LRR_RI"/>
    <property type="match status" value="1"/>
</dbReference>
<evidence type="ECO:0000256" key="2">
    <source>
        <dbReference type="ARBA" id="ARBA00022737"/>
    </source>
</evidence>
<dbReference type="Pfam" id="PF13516">
    <property type="entry name" value="LRR_6"/>
    <property type="match status" value="1"/>
</dbReference>
<proteinExistence type="predicted"/>
<protein>
    <submittedName>
        <fullName evidence="3">Stonustoxin subunit alpha-like</fullName>
    </submittedName>
</protein>
<gene>
    <name evidence="3" type="ORF">C0J50_11903</name>
</gene>
<dbReference type="InterPro" id="IPR032675">
    <property type="entry name" value="LRR_dom_sf"/>
</dbReference>
<name>A0AAD5FBZ5_SILAS</name>
<dbReference type="Proteomes" id="UP001205998">
    <property type="component" value="Unassembled WGS sequence"/>
</dbReference>
<dbReference type="PANTHER" id="PTHR24106">
    <property type="entry name" value="NACHT, LRR AND CARD DOMAINS-CONTAINING"/>
    <property type="match status" value="1"/>
</dbReference>